<name>A0AAW0PN04_9GOBI</name>
<dbReference type="AlphaFoldDB" id="A0AAW0PN04"/>
<keyword evidence="3" id="KW-1185">Reference proteome</keyword>
<feature type="compositionally biased region" description="Basic and acidic residues" evidence="1">
    <location>
        <begin position="19"/>
        <end position="34"/>
    </location>
</feature>
<feature type="region of interest" description="Disordered" evidence="1">
    <location>
        <begin position="1"/>
        <end position="158"/>
    </location>
</feature>
<feature type="compositionally biased region" description="Basic and acidic residues" evidence="1">
    <location>
        <begin position="46"/>
        <end position="55"/>
    </location>
</feature>
<evidence type="ECO:0000313" key="3">
    <source>
        <dbReference type="Proteomes" id="UP001460270"/>
    </source>
</evidence>
<dbReference type="EMBL" id="JBBPFD010000004">
    <property type="protein sequence ID" value="KAK7930850.1"/>
    <property type="molecule type" value="Genomic_DNA"/>
</dbReference>
<comment type="caution">
    <text evidence="2">The sequence shown here is derived from an EMBL/GenBank/DDBJ whole genome shotgun (WGS) entry which is preliminary data.</text>
</comment>
<reference evidence="3" key="1">
    <citation type="submission" date="2024-04" db="EMBL/GenBank/DDBJ databases">
        <title>Salinicola lusitanus LLJ914,a marine bacterium isolated from the Okinawa Trough.</title>
        <authorList>
            <person name="Li J."/>
        </authorList>
    </citation>
    <scope>NUCLEOTIDE SEQUENCE [LARGE SCALE GENOMIC DNA]</scope>
</reference>
<sequence>MSQRLGAPPAPENIVTTVPEHKPDKKMEEKKPIEPSRPTKTKAVKVQKESPKGSEMKNTPENPKTDSDSKVSAPPDQVQTRSQRKVDPVSPVNTTPKSVPKKSPRGSKTAPSTDIPALTRSGALKLSAKRSQSAVLPRSAAKKAQELLETPAKRTRTK</sequence>
<accession>A0AAW0PN04</accession>
<proteinExistence type="predicted"/>
<dbReference type="Proteomes" id="UP001460270">
    <property type="component" value="Unassembled WGS sequence"/>
</dbReference>
<evidence type="ECO:0000256" key="1">
    <source>
        <dbReference type="SAM" id="MobiDB-lite"/>
    </source>
</evidence>
<evidence type="ECO:0000313" key="2">
    <source>
        <dbReference type="EMBL" id="KAK7930850.1"/>
    </source>
</evidence>
<protein>
    <submittedName>
        <fullName evidence="2">Uncharacterized protein</fullName>
    </submittedName>
</protein>
<gene>
    <name evidence="2" type="ORF">WMY93_007245</name>
</gene>
<organism evidence="2 3">
    <name type="scientific">Mugilogobius chulae</name>
    <name type="common">yellowstripe goby</name>
    <dbReference type="NCBI Taxonomy" id="88201"/>
    <lineage>
        <taxon>Eukaryota</taxon>
        <taxon>Metazoa</taxon>
        <taxon>Chordata</taxon>
        <taxon>Craniata</taxon>
        <taxon>Vertebrata</taxon>
        <taxon>Euteleostomi</taxon>
        <taxon>Actinopterygii</taxon>
        <taxon>Neopterygii</taxon>
        <taxon>Teleostei</taxon>
        <taxon>Neoteleostei</taxon>
        <taxon>Acanthomorphata</taxon>
        <taxon>Gobiaria</taxon>
        <taxon>Gobiiformes</taxon>
        <taxon>Gobioidei</taxon>
        <taxon>Gobiidae</taxon>
        <taxon>Gobionellinae</taxon>
        <taxon>Mugilogobius</taxon>
    </lineage>
</organism>